<proteinExistence type="predicted"/>
<dbReference type="Pfam" id="PF13424">
    <property type="entry name" value="TPR_12"/>
    <property type="match status" value="2"/>
</dbReference>
<dbReference type="OrthoDB" id="580767at2"/>
<organism evidence="3 4">
    <name type="scientific">Dactylosporangium aurantiacum</name>
    <dbReference type="NCBI Taxonomy" id="35754"/>
    <lineage>
        <taxon>Bacteria</taxon>
        <taxon>Bacillati</taxon>
        <taxon>Actinomycetota</taxon>
        <taxon>Actinomycetes</taxon>
        <taxon>Micromonosporales</taxon>
        <taxon>Micromonosporaceae</taxon>
        <taxon>Dactylosporangium</taxon>
    </lineage>
</organism>
<evidence type="ECO:0000313" key="4">
    <source>
        <dbReference type="Proteomes" id="UP001058003"/>
    </source>
</evidence>
<dbReference type="PANTHER" id="PTHR46082">
    <property type="entry name" value="ATP/GTP-BINDING PROTEIN-RELATED"/>
    <property type="match status" value="1"/>
</dbReference>
<dbReference type="InterPro" id="IPR027417">
    <property type="entry name" value="P-loop_NTPase"/>
</dbReference>
<dbReference type="Proteomes" id="UP001058003">
    <property type="component" value="Chromosome"/>
</dbReference>
<evidence type="ECO:0000259" key="2">
    <source>
        <dbReference type="Pfam" id="PF00931"/>
    </source>
</evidence>
<dbReference type="Pfam" id="PF00931">
    <property type="entry name" value="NB-ARC"/>
    <property type="match status" value="1"/>
</dbReference>
<evidence type="ECO:0000313" key="3">
    <source>
        <dbReference type="EMBL" id="UWZ55577.1"/>
    </source>
</evidence>
<keyword evidence="4" id="KW-1185">Reference proteome</keyword>
<feature type="region of interest" description="Disordered" evidence="1">
    <location>
        <begin position="88"/>
        <end position="133"/>
    </location>
</feature>
<dbReference type="Gene3D" id="3.40.50.300">
    <property type="entry name" value="P-loop containing nucleotide triphosphate hydrolases"/>
    <property type="match status" value="1"/>
</dbReference>
<sequence length="952" mass="104624">MHSLYNDAGKPGSRIISVGIRKNLELDETVSHETITATLGGKSVPSWGKVRSIAVQLDQMSDRHHDMTTFLESLLGLWLAVPAAPPKSPGRIAGGSTPPTARGTPVPPDPRRARPAASSAPVPPGERIRGEFPQRNPYFVGREILLDTMAARLRSQRPSPLVLYGLGGAGKTQLAREYIEQYADAYTVIWWIPATRAGSALTELAERLGVPAQANVKQTIDNVISRLESAGAPFLLVFDGVENEQVRPFFPSIGGKIIVTTRDPAWANDSSYLAIEVPDFDRAEAIQFLRKRFPELRGDDADELASRHGRLPLALEQIAALKLASGLSWEELRDRLDEPGPGLLATGQPAHYPHTVAALLQVALDQLRQTNPVAVGVFELFAFLGSEPVSVTLLSVDHGDELSPDLMRTMRHRLELSKVIQQISRFGLARLHQETQRIEVQPLMRLALRDALSPEARDRARRNVHAILAAADPGWPDDLASHDMHREIAAHVLPSGLVGSALPAARQTVFHQIRYRYLMGEYEDAIRLAEAAVRRWSAPDFLGADDNLVLLSTREWANGLRAVGQYQQAHDLTRDTMPRLRDNPAFGPDHRETLALATSHAADLRIAGQYRAAYDIDQDTYHRYLDSPQHGERHALTSASLHNLAVSCRHLGRFAEAEEMDRFELLRHLERHGTERDKTLLTVNALAEDLYGLGRYREVIELQQHYAPTALRVLGETHRGVLRAARTVALARLGMGETTEALNALRDHYHDCITSLGPAHEYTLAAKMSYANALRQQGRQESLSDAFQLAAEAVGSYQRTFGPRNPLTLAAEVNRASILRAKGEYLRARAADTIAYDALHDTVGKDHPYTIATLVNLATDMSLTGDAVGARGRSEQAYLLAKQTRGDTHPDTLTAGANLALDRHAAGEVDAGQRLLEKVLADLRRSRGPAHPAVAEVARGARLDATIEPPPT</sequence>
<protein>
    <submittedName>
        <fullName evidence="3">Tetratricopeptide repeat protein</fullName>
    </submittedName>
</protein>
<dbReference type="NCBIfam" id="NF040586">
    <property type="entry name" value="FxSxx_TPR"/>
    <property type="match status" value="1"/>
</dbReference>
<dbReference type="EMBL" id="CP073767">
    <property type="protein sequence ID" value="UWZ55577.1"/>
    <property type="molecule type" value="Genomic_DNA"/>
</dbReference>
<dbReference type="AlphaFoldDB" id="A0A9Q9IGF5"/>
<dbReference type="InterPro" id="IPR002182">
    <property type="entry name" value="NB-ARC"/>
</dbReference>
<dbReference type="SUPFAM" id="SSF52540">
    <property type="entry name" value="P-loop containing nucleoside triphosphate hydrolases"/>
    <property type="match status" value="1"/>
</dbReference>
<dbReference type="RefSeq" id="WP_033358414.1">
    <property type="nucleotide sequence ID" value="NZ_CP073767.1"/>
</dbReference>
<dbReference type="InterPro" id="IPR011990">
    <property type="entry name" value="TPR-like_helical_dom_sf"/>
</dbReference>
<dbReference type="KEGG" id="daur:Daura_04970"/>
<reference evidence="3" key="1">
    <citation type="submission" date="2021-04" db="EMBL/GenBank/DDBJ databases">
        <title>Dactylosporangium aurantiacum NRRL B-8018 full assembly.</title>
        <authorList>
            <person name="Hartkoorn R.C."/>
            <person name="Beaudoing E."/>
            <person name="Hot D."/>
        </authorList>
    </citation>
    <scope>NUCLEOTIDE SEQUENCE</scope>
    <source>
        <strain evidence="3">NRRL B-8018</strain>
    </source>
</reference>
<accession>A0A9Q9IGF5</accession>
<feature type="domain" description="NB-ARC" evidence="2">
    <location>
        <begin position="146"/>
        <end position="270"/>
    </location>
</feature>
<name>A0A9Q9IGF5_9ACTN</name>
<dbReference type="InterPro" id="IPR053137">
    <property type="entry name" value="NLR-like"/>
</dbReference>
<dbReference type="GO" id="GO:0043531">
    <property type="term" value="F:ADP binding"/>
    <property type="evidence" value="ECO:0007669"/>
    <property type="project" value="InterPro"/>
</dbReference>
<gene>
    <name evidence="3" type="ORF">Daura_04970</name>
</gene>
<dbReference type="SUPFAM" id="SSF48452">
    <property type="entry name" value="TPR-like"/>
    <property type="match status" value="3"/>
</dbReference>
<dbReference type="Gene3D" id="1.25.40.10">
    <property type="entry name" value="Tetratricopeptide repeat domain"/>
    <property type="match status" value="3"/>
</dbReference>
<evidence type="ECO:0000256" key="1">
    <source>
        <dbReference type="SAM" id="MobiDB-lite"/>
    </source>
</evidence>
<dbReference type="PANTHER" id="PTHR46082:SF6">
    <property type="entry name" value="AAA+ ATPASE DOMAIN-CONTAINING PROTEIN-RELATED"/>
    <property type="match status" value="1"/>
</dbReference>